<reference evidence="6 7" key="1">
    <citation type="submission" date="2019-01" db="EMBL/GenBank/DDBJ databases">
        <title>Filimonas sp. strain TTM-71.</title>
        <authorList>
            <person name="Chen W.-M."/>
        </authorList>
    </citation>
    <scope>NUCLEOTIDE SEQUENCE [LARGE SCALE GENOMIC DNA]</scope>
    <source>
        <strain evidence="6 7">TTM-71</strain>
    </source>
</reference>
<evidence type="ECO:0000259" key="5">
    <source>
        <dbReference type="PROSITE" id="PS51178"/>
    </source>
</evidence>
<keyword evidence="2" id="KW-0121">Carboxypeptidase</keyword>
<evidence type="ECO:0000256" key="4">
    <source>
        <dbReference type="SAM" id="Phobius"/>
    </source>
</evidence>
<dbReference type="InterPro" id="IPR005543">
    <property type="entry name" value="PASTA_dom"/>
</dbReference>
<dbReference type="OrthoDB" id="9804124at2"/>
<feature type="domain" description="PASTA" evidence="5">
    <location>
        <begin position="650"/>
        <end position="708"/>
    </location>
</feature>
<dbReference type="AlphaFoldDB" id="A0A4Q1D1A3"/>
<dbReference type="InterPro" id="IPR012338">
    <property type="entry name" value="Beta-lactam/transpept-like"/>
</dbReference>
<organism evidence="6 7">
    <name type="scientific">Filimonas effusa</name>
    <dbReference type="NCBI Taxonomy" id="2508721"/>
    <lineage>
        <taxon>Bacteria</taxon>
        <taxon>Pseudomonadati</taxon>
        <taxon>Bacteroidota</taxon>
        <taxon>Chitinophagia</taxon>
        <taxon>Chitinophagales</taxon>
        <taxon>Chitinophagaceae</taxon>
        <taxon>Filimonas</taxon>
    </lineage>
</organism>
<dbReference type="Pfam" id="PF00905">
    <property type="entry name" value="Transpeptidase"/>
    <property type="match status" value="1"/>
</dbReference>
<evidence type="ECO:0000313" key="7">
    <source>
        <dbReference type="Proteomes" id="UP000290545"/>
    </source>
</evidence>
<dbReference type="SUPFAM" id="SSF56601">
    <property type="entry name" value="beta-lactamase/transpeptidase-like"/>
    <property type="match status" value="1"/>
</dbReference>
<dbReference type="GO" id="GO:0071555">
    <property type="term" value="P:cell wall organization"/>
    <property type="evidence" value="ECO:0007669"/>
    <property type="project" value="TreeGrafter"/>
</dbReference>
<dbReference type="Gene3D" id="3.30.450.330">
    <property type="match status" value="1"/>
</dbReference>
<dbReference type="Pfam" id="PF03793">
    <property type="entry name" value="PASTA"/>
    <property type="match status" value="1"/>
</dbReference>
<evidence type="ECO:0000313" key="6">
    <source>
        <dbReference type="EMBL" id="RXK81482.1"/>
    </source>
</evidence>
<dbReference type="InterPro" id="IPR005311">
    <property type="entry name" value="PBP_dimer"/>
</dbReference>
<dbReference type="GO" id="GO:0004180">
    <property type="term" value="F:carboxypeptidase activity"/>
    <property type="evidence" value="ECO:0007669"/>
    <property type="project" value="UniProtKB-KW"/>
</dbReference>
<accession>A0A4Q1D1A3</accession>
<dbReference type="InterPro" id="IPR036138">
    <property type="entry name" value="PBP_dimer_sf"/>
</dbReference>
<evidence type="ECO:0000256" key="1">
    <source>
        <dbReference type="ARBA" id="ARBA00004370"/>
    </source>
</evidence>
<feature type="transmembrane region" description="Helical" evidence="4">
    <location>
        <begin position="12"/>
        <end position="32"/>
    </location>
</feature>
<keyword evidence="2" id="KW-0378">Hydrolase</keyword>
<dbReference type="InterPro" id="IPR001460">
    <property type="entry name" value="PCN-bd_Tpept"/>
</dbReference>
<keyword evidence="7" id="KW-1185">Reference proteome</keyword>
<dbReference type="CDD" id="cd06575">
    <property type="entry name" value="PASTA_Pbp2x-like_2"/>
    <property type="match status" value="1"/>
</dbReference>
<dbReference type="InterPro" id="IPR050515">
    <property type="entry name" value="Beta-lactam/transpept"/>
</dbReference>
<dbReference type="Gene3D" id="3.40.710.10">
    <property type="entry name" value="DD-peptidase/beta-lactamase superfamily"/>
    <property type="match status" value="1"/>
</dbReference>
<comment type="caution">
    <text evidence="6">The sequence shown here is derived from an EMBL/GenBank/DDBJ whole genome shotgun (WGS) entry which is preliminary data.</text>
</comment>
<dbReference type="Gene3D" id="3.30.10.20">
    <property type="match status" value="1"/>
</dbReference>
<keyword evidence="2" id="KW-0645">Protease</keyword>
<dbReference type="Proteomes" id="UP000290545">
    <property type="component" value="Unassembled WGS sequence"/>
</dbReference>
<keyword evidence="4" id="KW-0812">Transmembrane</keyword>
<comment type="subcellular location">
    <subcellularLocation>
        <location evidence="1">Membrane</location>
    </subcellularLocation>
</comment>
<dbReference type="SUPFAM" id="SSF56519">
    <property type="entry name" value="Penicillin binding protein dimerisation domain"/>
    <property type="match status" value="1"/>
</dbReference>
<dbReference type="PANTHER" id="PTHR30627">
    <property type="entry name" value="PEPTIDOGLYCAN D,D-TRANSPEPTIDASE"/>
    <property type="match status" value="1"/>
</dbReference>
<dbReference type="EMBL" id="SDHZ01000004">
    <property type="protein sequence ID" value="RXK81482.1"/>
    <property type="molecule type" value="Genomic_DNA"/>
</dbReference>
<dbReference type="PROSITE" id="PS51178">
    <property type="entry name" value="PASTA"/>
    <property type="match status" value="1"/>
</dbReference>
<gene>
    <name evidence="6" type="ORF">ESB13_19975</name>
</gene>
<dbReference type="SUPFAM" id="SSF54184">
    <property type="entry name" value="Penicillin-binding protein 2x (pbp-2x), c-terminal domain"/>
    <property type="match status" value="1"/>
</dbReference>
<keyword evidence="3 4" id="KW-0472">Membrane</keyword>
<proteinExistence type="predicted"/>
<dbReference type="Gene3D" id="3.90.1310.10">
    <property type="entry name" value="Penicillin-binding protein 2a (Domain 2)"/>
    <property type="match status" value="1"/>
</dbReference>
<dbReference type="Pfam" id="PF03717">
    <property type="entry name" value="PBP_dimer"/>
    <property type="match status" value="1"/>
</dbReference>
<name>A0A4Q1D1A3_9BACT</name>
<evidence type="ECO:0000256" key="2">
    <source>
        <dbReference type="ARBA" id="ARBA00022645"/>
    </source>
</evidence>
<dbReference type="PANTHER" id="PTHR30627:SF1">
    <property type="entry name" value="PEPTIDOGLYCAN D,D-TRANSPEPTIDASE FTSI"/>
    <property type="match status" value="1"/>
</dbReference>
<sequence length="708" mass="78464">MEVKRDILWRVYLGFIAVAIVCVLILGKAFYIQQVEGAHWRSMSDSLHQRIEETEAERGTIYSEDGQMLSTSMPQFDIYIDFAADGLREKSGVRFRNNLDSLSYCLSKLFKDKTQDEYKKLLDNGYKKKDRYFLLKRKIGFREYQQLRSFPLVRLGKNKSGFIAETRSIRLNPYQMLAFRTIGLARDSFKVGLEMTYDSVLKGVTGKRLVRYIGGGVSVPVDEDEYQMEAENGKDVVTTLDIHIQDIVESSLMKMMSANEAQHGCAMVMEVSTGKIKAIANLGRRSDGTYWEDLNYALRTTEPGSTIKLATLLSALSEGGVKLSDQVEIGTTGSASVGGVREVTDAERAPKPVMTVKECFAHSSNIGMGKIAYKTFAANPAKFLRYLHQLRLDTVTGIDLLGEERPRLPRMKRNNEGLHAMITMSFGYAIQVSPLQTLTLYNAIANNGRMMKPYLVNSIQNNGVVEKEYNPVTLVENICTPQVVKAAQECMRAVTTEGTAKTLFLNSPYPVAGKTGTAHVADGRYGYNDGVYQASFAGYFPADKPQYTCIVVIKTKPNAVAHFGGQLAAPVFKEISDRLYTLYVKKSSDNLKVAVNTKPDSSGFRYTGMKEEMKQLLGSLGVRYADTGTDNSDWVNVSGVNDRPMLAALQVNNKQMPALNGMGLKDAVYLCENMGLKVNIRGKGRVASQSLTAGQPVAKGQTISIELK</sequence>
<keyword evidence="4" id="KW-1133">Transmembrane helix</keyword>
<evidence type="ECO:0000256" key="3">
    <source>
        <dbReference type="ARBA" id="ARBA00023136"/>
    </source>
</evidence>
<dbReference type="GO" id="GO:0005886">
    <property type="term" value="C:plasma membrane"/>
    <property type="evidence" value="ECO:0007669"/>
    <property type="project" value="TreeGrafter"/>
</dbReference>
<protein>
    <submittedName>
        <fullName evidence="6">PASTA domain-containing protein</fullName>
    </submittedName>
</protein>
<dbReference type="GO" id="GO:0008658">
    <property type="term" value="F:penicillin binding"/>
    <property type="evidence" value="ECO:0007669"/>
    <property type="project" value="InterPro"/>
</dbReference>